<dbReference type="GO" id="GO:0005886">
    <property type="term" value="C:plasma membrane"/>
    <property type="evidence" value="ECO:0007669"/>
    <property type="project" value="TreeGrafter"/>
</dbReference>
<dbReference type="Pfam" id="PF00990">
    <property type="entry name" value="GGDEF"/>
    <property type="match status" value="1"/>
</dbReference>
<dbReference type="InterPro" id="IPR050469">
    <property type="entry name" value="Diguanylate_Cyclase"/>
</dbReference>
<keyword evidence="4" id="KW-0472">Membrane</keyword>
<name>A0A0K8QRC8_9GAMM</name>
<reference evidence="6" key="1">
    <citation type="submission" date="2015-08" db="EMBL/GenBank/DDBJ databases">
        <title>Complete DNA Sequence of Pseudomonas syringae pv. actinidiae, the Causal Agent of Kiwifruit Canker Disease.</title>
        <authorList>
            <person name="Rikkerink E.H.A."/>
            <person name="Fineran P.C."/>
        </authorList>
    </citation>
    <scope>NUCLEOTIDE SEQUENCE</scope>
    <source>
        <strain evidence="6">SkMP5</strain>
    </source>
</reference>
<dbReference type="RefSeq" id="WP_062537753.1">
    <property type="nucleotide sequence ID" value="NZ_DF970247.1"/>
</dbReference>
<feature type="transmembrane region" description="Helical" evidence="4">
    <location>
        <begin position="96"/>
        <end position="113"/>
    </location>
</feature>
<feature type="domain" description="GGDEF" evidence="5">
    <location>
        <begin position="255"/>
        <end position="388"/>
    </location>
</feature>
<dbReference type="InterPro" id="IPR029787">
    <property type="entry name" value="Nucleotide_cyclase"/>
</dbReference>
<proteinExistence type="predicted"/>
<dbReference type="InterPro" id="IPR043128">
    <property type="entry name" value="Rev_trsase/Diguanyl_cyclase"/>
</dbReference>
<evidence type="ECO:0000313" key="6">
    <source>
        <dbReference type="EMBL" id="GAP67201.1"/>
    </source>
</evidence>
<dbReference type="GO" id="GO:0052621">
    <property type="term" value="F:diguanylate cyclase activity"/>
    <property type="evidence" value="ECO:0007669"/>
    <property type="project" value="UniProtKB-EC"/>
</dbReference>
<feature type="transmembrane region" description="Helical" evidence="4">
    <location>
        <begin position="119"/>
        <end position="139"/>
    </location>
</feature>
<comment type="cofactor">
    <cofactor evidence="1">
        <name>Mg(2+)</name>
        <dbReference type="ChEBI" id="CHEBI:18420"/>
    </cofactor>
</comment>
<dbReference type="Gene3D" id="3.30.70.270">
    <property type="match status" value="1"/>
</dbReference>
<dbReference type="PANTHER" id="PTHR45138:SF9">
    <property type="entry name" value="DIGUANYLATE CYCLASE DGCM-RELATED"/>
    <property type="match status" value="1"/>
</dbReference>
<evidence type="ECO:0000313" key="7">
    <source>
        <dbReference type="Proteomes" id="UP000253740"/>
    </source>
</evidence>
<feature type="transmembrane region" description="Helical" evidence="4">
    <location>
        <begin position="6"/>
        <end position="26"/>
    </location>
</feature>
<dbReference type="FunFam" id="3.30.70.270:FF:000001">
    <property type="entry name" value="Diguanylate cyclase domain protein"/>
    <property type="match status" value="1"/>
</dbReference>
<dbReference type="PROSITE" id="PS50887">
    <property type="entry name" value="GGDEF"/>
    <property type="match status" value="1"/>
</dbReference>
<dbReference type="SMART" id="SM00267">
    <property type="entry name" value="GGDEF"/>
    <property type="match status" value="1"/>
</dbReference>
<evidence type="ECO:0000259" key="5">
    <source>
        <dbReference type="PROSITE" id="PS50887"/>
    </source>
</evidence>
<dbReference type="STRING" id="1475481.GCA_000953855_02564"/>
<dbReference type="PANTHER" id="PTHR45138">
    <property type="entry name" value="REGULATORY COMPONENTS OF SENSORY TRANSDUCTION SYSTEM"/>
    <property type="match status" value="1"/>
</dbReference>
<evidence type="ECO:0000256" key="2">
    <source>
        <dbReference type="ARBA" id="ARBA00012528"/>
    </source>
</evidence>
<dbReference type="AlphaFoldDB" id="A0A0K8QRC8"/>
<sequence length="405" mass="43041">MPFDIPTAALMGSTQATMLAATLVFATRGYVGPARRSVHVWVASLLLQAAGWMLFRQHAFFNADFVRIAGNGLLVLGFAEATRTLRIMCGAPQHRALLWTTALLTTLAIAWFTRLQPSYVGRINALGLAATAFSLQLIWPLRDSFGRGGSPGRRVILLMMLLVVASMGWRVLAADLAALGAGIDLAPCLADEVNTLVLMIEPLLASVGFLLLYNEAAQSELARMARIDPLTRIANRRALAEHARRMIAEAVRHGREFAVLLIDADHFKRVNDQFGHAGGDSVLCTLVARLQRALRASDVLGRLGGEEFVALLPDTGAAAALETAERVRAAIAADALTVAGQPHALTVSIGVTALQPGDGGLEDLLHRADRALYAAKRAGRNRVVAADGGQDAAVSPAPATVADDD</sequence>
<dbReference type="OrthoDB" id="9803824at2"/>
<gene>
    <name evidence="6" type="ORF">MBSD_n2517</name>
</gene>
<evidence type="ECO:0000256" key="1">
    <source>
        <dbReference type="ARBA" id="ARBA00001946"/>
    </source>
</evidence>
<keyword evidence="4" id="KW-0812">Transmembrane</keyword>
<dbReference type="Proteomes" id="UP000253740">
    <property type="component" value="Unassembled WGS sequence"/>
</dbReference>
<feature type="transmembrane region" description="Helical" evidence="4">
    <location>
        <begin position="65"/>
        <end position="84"/>
    </location>
</feature>
<dbReference type="CDD" id="cd01949">
    <property type="entry name" value="GGDEF"/>
    <property type="match status" value="1"/>
</dbReference>
<protein>
    <recommendedName>
        <fullName evidence="2">diguanylate cyclase</fullName>
        <ecNumber evidence="2">2.7.7.65</ecNumber>
    </recommendedName>
</protein>
<dbReference type="SUPFAM" id="SSF55073">
    <property type="entry name" value="Nucleotide cyclase"/>
    <property type="match status" value="1"/>
</dbReference>
<dbReference type="NCBIfam" id="TIGR00254">
    <property type="entry name" value="GGDEF"/>
    <property type="match status" value="1"/>
</dbReference>
<dbReference type="GO" id="GO:0043709">
    <property type="term" value="P:cell adhesion involved in single-species biofilm formation"/>
    <property type="evidence" value="ECO:0007669"/>
    <property type="project" value="TreeGrafter"/>
</dbReference>
<comment type="catalytic activity">
    <reaction evidence="3">
        <text>2 GTP = 3',3'-c-di-GMP + 2 diphosphate</text>
        <dbReference type="Rhea" id="RHEA:24898"/>
        <dbReference type="ChEBI" id="CHEBI:33019"/>
        <dbReference type="ChEBI" id="CHEBI:37565"/>
        <dbReference type="ChEBI" id="CHEBI:58805"/>
        <dbReference type="EC" id="2.7.7.65"/>
    </reaction>
</comment>
<dbReference type="EMBL" id="DF970247">
    <property type="protein sequence ID" value="GAP67201.1"/>
    <property type="molecule type" value="Genomic_DNA"/>
</dbReference>
<feature type="transmembrane region" description="Helical" evidence="4">
    <location>
        <begin position="155"/>
        <end position="173"/>
    </location>
</feature>
<keyword evidence="4" id="KW-1133">Transmembrane helix</keyword>
<evidence type="ECO:0000256" key="3">
    <source>
        <dbReference type="ARBA" id="ARBA00034247"/>
    </source>
</evidence>
<evidence type="ECO:0000256" key="4">
    <source>
        <dbReference type="SAM" id="Phobius"/>
    </source>
</evidence>
<accession>A0A0K8QRC8</accession>
<dbReference type="GO" id="GO:1902201">
    <property type="term" value="P:negative regulation of bacterial-type flagellum-dependent cell motility"/>
    <property type="evidence" value="ECO:0007669"/>
    <property type="project" value="TreeGrafter"/>
</dbReference>
<keyword evidence="7" id="KW-1185">Reference proteome</keyword>
<dbReference type="InterPro" id="IPR000160">
    <property type="entry name" value="GGDEF_dom"/>
</dbReference>
<dbReference type="EC" id="2.7.7.65" evidence="2"/>
<organism evidence="6">
    <name type="scientific">Mizugakiibacter sediminis</name>
    <dbReference type="NCBI Taxonomy" id="1475481"/>
    <lineage>
        <taxon>Bacteria</taxon>
        <taxon>Pseudomonadati</taxon>
        <taxon>Pseudomonadota</taxon>
        <taxon>Gammaproteobacteria</taxon>
        <taxon>Lysobacterales</taxon>
        <taxon>Rhodanobacteraceae</taxon>
        <taxon>Mizugakiibacter</taxon>
    </lineage>
</organism>
<feature type="transmembrane region" description="Helical" evidence="4">
    <location>
        <begin position="38"/>
        <end position="59"/>
    </location>
</feature>